<dbReference type="GeneID" id="54582336"/>
<keyword evidence="2" id="KW-1185">Reference proteome</keyword>
<sequence length="164" mass="18042">MLVEIGPSTEDCAEAHSLLPILPWLGIRQLPVTCNRYRSNFLNPSDGKHSMPCRVLLLFVRTDVSRPRNKAFVSRGTQPRHVICVKQPSNCRLTLFRCGFGRLVRVCLLCLFAGCPVRSPEVLGSMVEADTVVVVNSCVGEGGRLLGTERHEEETTPDSGGYSS</sequence>
<evidence type="ECO:0000313" key="1">
    <source>
        <dbReference type="EMBL" id="KAF2249111.1"/>
    </source>
</evidence>
<organism evidence="1 2">
    <name type="scientific">Trematosphaeria pertusa</name>
    <dbReference type="NCBI Taxonomy" id="390896"/>
    <lineage>
        <taxon>Eukaryota</taxon>
        <taxon>Fungi</taxon>
        <taxon>Dikarya</taxon>
        <taxon>Ascomycota</taxon>
        <taxon>Pezizomycotina</taxon>
        <taxon>Dothideomycetes</taxon>
        <taxon>Pleosporomycetidae</taxon>
        <taxon>Pleosporales</taxon>
        <taxon>Massarineae</taxon>
        <taxon>Trematosphaeriaceae</taxon>
        <taxon>Trematosphaeria</taxon>
    </lineage>
</organism>
<protein>
    <submittedName>
        <fullName evidence="1">Uncharacterized protein</fullName>
    </submittedName>
</protein>
<dbReference type="EMBL" id="ML987195">
    <property type="protein sequence ID" value="KAF2249111.1"/>
    <property type="molecule type" value="Genomic_DNA"/>
</dbReference>
<accession>A0A6A6IFA5</accession>
<dbReference type="Proteomes" id="UP000800094">
    <property type="component" value="Unassembled WGS sequence"/>
</dbReference>
<gene>
    <name evidence="1" type="ORF">BU26DRAFT_519270</name>
</gene>
<evidence type="ECO:0000313" key="2">
    <source>
        <dbReference type="Proteomes" id="UP000800094"/>
    </source>
</evidence>
<dbReference type="AlphaFoldDB" id="A0A6A6IFA5"/>
<dbReference type="RefSeq" id="XP_033684115.1">
    <property type="nucleotide sequence ID" value="XM_033829006.1"/>
</dbReference>
<name>A0A6A6IFA5_9PLEO</name>
<proteinExistence type="predicted"/>
<reference evidence="1" key="1">
    <citation type="journal article" date="2020" name="Stud. Mycol.">
        <title>101 Dothideomycetes genomes: a test case for predicting lifestyles and emergence of pathogens.</title>
        <authorList>
            <person name="Haridas S."/>
            <person name="Albert R."/>
            <person name="Binder M."/>
            <person name="Bloem J."/>
            <person name="Labutti K."/>
            <person name="Salamov A."/>
            <person name="Andreopoulos B."/>
            <person name="Baker S."/>
            <person name="Barry K."/>
            <person name="Bills G."/>
            <person name="Bluhm B."/>
            <person name="Cannon C."/>
            <person name="Castanera R."/>
            <person name="Culley D."/>
            <person name="Daum C."/>
            <person name="Ezra D."/>
            <person name="Gonzalez J."/>
            <person name="Henrissat B."/>
            <person name="Kuo A."/>
            <person name="Liang C."/>
            <person name="Lipzen A."/>
            <person name="Lutzoni F."/>
            <person name="Magnuson J."/>
            <person name="Mondo S."/>
            <person name="Nolan M."/>
            <person name="Ohm R."/>
            <person name="Pangilinan J."/>
            <person name="Park H.-J."/>
            <person name="Ramirez L."/>
            <person name="Alfaro M."/>
            <person name="Sun H."/>
            <person name="Tritt A."/>
            <person name="Yoshinaga Y."/>
            <person name="Zwiers L.-H."/>
            <person name="Turgeon B."/>
            <person name="Goodwin S."/>
            <person name="Spatafora J."/>
            <person name="Crous P."/>
            <person name="Grigoriev I."/>
        </authorList>
    </citation>
    <scope>NUCLEOTIDE SEQUENCE</scope>
    <source>
        <strain evidence="1">CBS 122368</strain>
    </source>
</reference>